<dbReference type="Proteomes" id="UP000693672">
    <property type="component" value="Unassembled WGS sequence"/>
</dbReference>
<name>A0A916K747_9BACL</name>
<dbReference type="AlphaFoldDB" id="A0A916K747"/>
<organism evidence="2 3">
    <name type="scientific">Paenibacillus solanacearum</name>
    <dbReference type="NCBI Taxonomy" id="2048548"/>
    <lineage>
        <taxon>Bacteria</taxon>
        <taxon>Bacillati</taxon>
        <taxon>Bacillota</taxon>
        <taxon>Bacilli</taxon>
        <taxon>Bacillales</taxon>
        <taxon>Paenibacillaceae</taxon>
        <taxon>Paenibacillus</taxon>
    </lineage>
</organism>
<dbReference type="SMART" id="SM00267">
    <property type="entry name" value="GGDEF"/>
    <property type="match status" value="1"/>
</dbReference>
<keyword evidence="3" id="KW-1185">Reference proteome</keyword>
<protein>
    <recommendedName>
        <fullName evidence="1">GGDEF domain-containing protein</fullName>
    </recommendedName>
</protein>
<evidence type="ECO:0000313" key="2">
    <source>
        <dbReference type="EMBL" id="CAG7650124.1"/>
    </source>
</evidence>
<dbReference type="EMBL" id="CAJVAS010000052">
    <property type="protein sequence ID" value="CAG7650124.1"/>
    <property type="molecule type" value="Genomic_DNA"/>
</dbReference>
<gene>
    <name evidence="2" type="ORF">PAESOLCIP111_06008</name>
</gene>
<feature type="domain" description="GGDEF" evidence="1">
    <location>
        <begin position="29"/>
        <end position="163"/>
    </location>
</feature>
<evidence type="ECO:0000313" key="3">
    <source>
        <dbReference type="Proteomes" id="UP000693672"/>
    </source>
</evidence>
<dbReference type="Pfam" id="PF00990">
    <property type="entry name" value="GGDEF"/>
    <property type="match status" value="1"/>
</dbReference>
<sequence length="212" mass="23622">MNSALDGLTGLLNRKELELRLQQTIKSHEPVALALIDIDHFMEINNQLGDDVGDDVLKTIAAILSEETAQDNVFRVSGDEFAIMLSGISLEQAFLRMESIRAIIHRSADRFGLSPNVPEVSVTAGVAQYPRDAKDSKTLMRSASAALLSAKESGRNQVALPPNEEMVMKTCYYPSTLVRQLKALSEKLDRKESSLFREALTDLIRKYDQLER</sequence>
<dbReference type="CDD" id="cd01949">
    <property type="entry name" value="GGDEF"/>
    <property type="match status" value="1"/>
</dbReference>
<comment type="caution">
    <text evidence="2">The sequence shown here is derived from an EMBL/GenBank/DDBJ whole genome shotgun (WGS) entry which is preliminary data.</text>
</comment>
<proteinExistence type="predicted"/>
<dbReference type="PROSITE" id="PS50887">
    <property type="entry name" value="GGDEF"/>
    <property type="match status" value="1"/>
</dbReference>
<dbReference type="InterPro" id="IPR050469">
    <property type="entry name" value="Diguanylate_Cyclase"/>
</dbReference>
<dbReference type="RefSeq" id="WP_218095691.1">
    <property type="nucleotide sequence ID" value="NZ_CAJVAS010000052.1"/>
</dbReference>
<dbReference type="NCBIfam" id="TIGR00254">
    <property type="entry name" value="GGDEF"/>
    <property type="match status" value="1"/>
</dbReference>
<dbReference type="GO" id="GO:0043709">
    <property type="term" value="P:cell adhesion involved in single-species biofilm formation"/>
    <property type="evidence" value="ECO:0007669"/>
    <property type="project" value="TreeGrafter"/>
</dbReference>
<dbReference type="GO" id="GO:0005886">
    <property type="term" value="C:plasma membrane"/>
    <property type="evidence" value="ECO:0007669"/>
    <property type="project" value="TreeGrafter"/>
</dbReference>
<reference evidence="2" key="1">
    <citation type="submission" date="2021-06" db="EMBL/GenBank/DDBJ databases">
        <authorList>
            <person name="Criscuolo A."/>
        </authorList>
    </citation>
    <scope>NUCLEOTIDE SEQUENCE</scope>
    <source>
        <strain evidence="2">CIP111600</strain>
    </source>
</reference>
<dbReference type="PANTHER" id="PTHR45138:SF9">
    <property type="entry name" value="DIGUANYLATE CYCLASE DGCM-RELATED"/>
    <property type="match status" value="1"/>
</dbReference>
<evidence type="ECO:0000259" key="1">
    <source>
        <dbReference type="PROSITE" id="PS50887"/>
    </source>
</evidence>
<dbReference type="InterPro" id="IPR000160">
    <property type="entry name" value="GGDEF_dom"/>
</dbReference>
<dbReference type="GO" id="GO:0052621">
    <property type="term" value="F:diguanylate cyclase activity"/>
    <property type="evidence" value="ECO:0007669"/>
    <property type="project" value="TreeGrafter"/>
</dbReference>
<dbReference type="PANTHER" id="PTHR45138">
    <property type="entry name" value="REGULATORY COMPONENTS OF SENSORY TRANSDUCTION SYSTEM"/>
    <property type="match status" value="1"/>
</dbReference>
<dbReference type="GO" id="GO:1902201">
    <property type="term" value="P:negative regulation of bacterial-type flagellum-dependent cell motility"/>
    <property type="evidence" value="ECO:0007669"/>
    <property type="project" value="TreeGrafter"/>
</dbReference>
<accession>A0A916K747</accession>